<keyword evidence="11" id="KW-1185">Reference proteome</keyword>
<dbReference type="Proteomes" id="UP000471435">
    <property type="component" value="Unassembled WGS sequence"/>
</dbReference>
<keyword evidence="6 9" id="KW-1133">Transmembrane helix</keyword>
<comment type="caution">
    <text evidence="10">The sequence shown here is derived from an EMBL/GenBank/DDBJ whole genome shotgun (WGS) entry which is preliminary data.</text>
</comment>
<sequence>MRQGRYGGRHIAYDRKPPLVVGLAGALIVSVNGVIGSGIFALPALLFASAGTFSPFAILIFACLYGSVLAVIAKLSTVFRQSGGPQLYAEHAFGQMIGFQIGWFSLATNMAGAAANFHVLVSYLAAIFPFFEDPSVRLATIAMLVGFFTALSISGTARSIGAIAVGTFFKLVPIILLTVIGFIQSGVPTDVILPRFSEFESIALLLAFAFSGADVAVAAAGEAKEPRKMLMRALFINLAGVAIFYALIQMAYSAVAPDPNAIDSPLAAMGDKLLGPSGSLMISLAAIFSVATYQLNVFVVIPRIAYGMARRGLLPHVFAYVSPRFQTPAAAIGAYGAIIAVLALSGSFTLLAVLVVSVEQLINIAVIGALFVMWKRNDAGLREAMDLRWAIIVAVAIGYIAWLLSLLSLESALHMMGMVAIGLGLYALSRRAGVRQDGIDLPEGRA</sequence>
<keyword evidence="5 9" id="KW-0812">Transmembrane</keyword>
<reference evidence="10 11" key="1">
    <citation type="submission" date="2019-12" db="EMBL/GenBank/DDBJ databases">
        <title>Genomic-based taxomic classification of the family Erythrobacteraceae.</title>
        <authorList>
            <person name="Xu L."/>
        </authorList>
    </citation>
    <scope>NUCLEOTIDE SEQUENCE [LARGE SCALE GENOMIC DNA]</scope>
    <source>
        <strain evidence="10 11">SW-109</strain>
    </source>
</reference>
<feature type="transmembrane region" description="Helical" evidence="9">
    <location>
        <begin position="411"/>
        <end position="428"/>
    </location>
</feature>
<feature type="transmembrane region" description="Helical" evidence="9">
    <location>
        <begin position="202"/>
        <end position="221"/>
    </location>
</feature>
<dbReference type="OrthoDB" id="7065842at2"/>
<feature type="transmembrane region" description="Helical" evidence="9">
    <location>
        <begin position="327"/>
        <end position="344"/>
    </location>
</feature>
<evidence type="ECO:0000256" key="6">
    <source>
        <dbReference type="ARBA" id="ARBA00022989"/>
    </source>
</evidence>
<evidence type="ECO:0000256" key="1">
    <source>
        <dbReference type="ARBA" id="ARBA00004651"/>
    </source>
</evidence>
<feature type="transmembrane region" description="Helical" evidence="9">
    <location>
        <begin position="106"/>
        <end position="130"/>
    </location>
</feature>
<accession>A0A6I4V391</accession>
<feature type="transmembrane region" description="Helical" evidence="9">
    <location>
        <begin position="350"/>
        <end position="374"/>
    </location>
</feature>
<gene>
    <name evidence="10" type="ORF">GRI43_12330</name>
</gene>
<dbReference type="PANTHER" id="PTHR42770:SF18">
    <property type="entry name" value="ARGININE_AGMATINE ANTIPORTER"/>
    <property type="match status" value="1"/>
</dbReference>
<protein>
    <recommendedName>
        <fullName evidence="3">Arginine/agmatine antiporter</fullName>
    </recommendedName>
</protein>
<feature type="transmembrane region" description="Helical" evidence="9">
    <location>
        <begin position="53"/>
        <end position="73"/>
    </location>
</feature>
<dbReference type="GO" id="GO:0005886">
    <property type="term" value="C:plasma membrane"/>
    <property type="evidence" value="ECO:0007669"/>
    <property type="project" value="UniProtKB-SubCell"/>
</dbReference>
<feature type="transmembrane region" description="Helical" evidence="9">
    <location>
        <begin position="386"/>
        <end position="405"/>
    </location>
</feature>
<keyword evidence="7 9" id="KW-0472">Membrane</keyword>
<name>A0A6I4V391_9SPHN</name>
<dbReference type="EMBL" id="WTYP01000002">
    <property type="protein sequence ID" value="MXP48175.1"/>
    <property type="molecule type" value="Genomic_DNA"/>
</dbReference>
<feature type="transmembrane region" description="Helical" evidence="9">
    <location>
        <begin position="136"/>
        <end position="153"/>
    </location>
</feature>
<keyword evidence="4" id="KW-1003">Cell membrane</keyword>
<evidence type="ECO:0000313" key="10">
    <source>
        <dbReference type="EMBL" id="MXP48175.1"/>
    </source>
</evidence>
<dbReference type="InterPro" id="IPR050367">
    <property type="entry name" value="APC_superfamily"/>
</dbReference>
<feature type="transmembrane region" description="Helical" evidence="9">
    <location>
        <begin position="20"/>
        <end position="47"/>
    </location>
</feature>
<evidence type="ECO:0000256" key="9">
    <source>
        <dbReference type="SAM" id="Phobius"/>
    </source>
</evidence>
<feature type="transmembrane region" description="Helical" evidence="9">
    <location>
        <begin position="280"/>
        <end position="306"/>
    </location>
</feature>
<evidence type="ECO:0000256" key="5">
    <source>
        <dbReference type="ARBA" id="ARBA00022692"/>
    </source>
</evidence>
<dbReference type="Gene3D" id="1.20.1740.10">
    <property type="entry name" value="Amino acid/polyamine transporter I"/>
    <property type="match status" value="1"/>
</dbReference>
<feature type="transmembrane region" description="Helical" evidence="9">
    <location>
        <begin position="160"/>
        <end position="182"/>
    </location>
</feature>
<dbReference type="PANTHER" id="PTHR42770">
    <property type="entry name" value="AMINO ACID TRANSPORTER-RELATED"/>
    <property type="match status" value="1"/>
</dbReference>
<dbReference type="RefSeq" id="WP_160731383.1">
    <property type="nucleotide sequence ID" value="NZ_WTYP01000002.1"/>
</dbReference>
<dbReference type="InterPro" id="IPR002293">
    <property type="entry name" value="AA/rel_permease1"/>
</dbReference>
<comment type="subcellular location">
    <subcellularLocation>
        <location evidence="1">Cell membrane</location>
        <topology evidence="1">Multi-pass membrane protein</topology>
    </subcellularLocation>
</comment>
<evidence type="ECO:0000256" key="7">
    <source>
        <dbReference type="ARBA" id="ARBA00023136"/>
    </source>
</evidence>
<dbReference type="PIRSF" id="PIRSF006060">
    <property type="entry name" value="AA_transporter"/>
    <property type="match status" value="1"/>
</dbReference>
<evidence type="ECO:0000256" key="2">
    <source>
        <dbReference type="ARBA" id="ARBA00008220"/>
    </source>
</evidence>
<comment type="function">
    <text evidence="8">Major component of the acid-resistance (AR) system allowing enteric pathogens to survive the acidic environment in the stomach. Exchanges extracellular arginine for its intracellular decarboxylation product agmatine (Agm) thereby expelling intracellular protons. Probably undergoes several conformational states in order to translocate the substrate across the membrane; keeps the substrate accessible to only 1 side of the membrane at a time by opening and closing 3 membrane-internal gates.</text>
</comment>
<proteinExistence type="inferred from homology"/>
<evidence type="ECO:0000256" key="8">
    <source>
        <dbReference type="ARBA" id="ARBA00045636"/>
    </source>
</evidence>
<dbReference type="GO" id="GO:0022857">
    <property type="term" value="F:transmembrane transporter activity"/>
    <property type="evidence" value="ECO:0007669"/>
    <property type="project" value="InterPro"/>
</dbReference>
<evidence type="ECO:0000256" key="3">
    <source>
        <dbReference type="ARBA" id="ARBA00021069"/>
    </source>
</evidence>
<feature type="transmembrane region" description="Helical" evidence="9">
    <location>
        <begin position="233"/>
        <end position="255"/>
    </location>
</feature>
<evidence type="ECO:0000313" key="11">
    <source>
        <dbReference type="Proteomes" id="UP000471435"/>
    </source>
</evidence>
<dbReference type="AlphaFoldDB" id="A0A6I4V391"/>
<evidence type="ECO:0000256" key="4">
    <source>
        <dbReference type="ARBA" id="ARBA00022475"/>
    </source>
</evidence>
<organism evidence="10 11">
    <name type="scientific">Pontixanthobacter luteolus</name>
    <dbReference type="NCBI Taxonomy" id="295089"/>
    <lineage>
        <taxon>Bacteria</taxon>
        <taxon>Pseudomonadati</taxon>
        <taxon>Pseudomonadota</taxon>
        <taxon>Alphaproteobacteria</taxon>
        <taxon>Sphingomonadales</taxon>
        <taxon>Erythrobacteraceae</taxon>
        <taxon>Pontixanthobacter</taxon>
    </lineage>
</organism>
<comment type="similarity">
    <text evidence="2">Belongs to the amino acid-polyamine-organocation (APC) superfamily. Basic amino acid/polyamine antiporter (APA) (TC 2.A.3.2) family.</text>
</comment>
<dbReference type="Pfam" id="PF13520">
    <property type="entry name" value="AA_permease_2"/>
    <property type="match status" value="1"/>
</dbReference>